<dbReference type="InterPro" id="IPR001647">
    <property type="entry name" value="HTH_TetR"/>
</dbReference>
<keyword evidence="2 4" id="KW-0238">DNA-binding</keyword>
<protein>
    <submittedName>
        <fullName evidence="6">Transcriptional regulator</fullName>
    </submittedName>
</protein>
<feature type="domain" description="HTH tetR-type" evidence="5">
    <location>
        <begin position="12"/>
        <end position="72"/>
    </location>
</feature>
<proteinExistence type="predicted"/>
<dbReference type="InterPro" id="IPR011075">
    <property type="entry name" value="TetR_C"/>
</dbReference>
<dbReference type="SUPFAM" id="SSF46689">
    <property type="entry name" value="Homeodomain-like"/>
    <property type="match status" value="1"/>
</dbReference>
<dbReference type="KEGG" id="amin:AUMI_114450"/>
<dbReference type="EMBL" id="AP017457">
    <property type="protein sequence ID" value="BAU99987.1"/>
    <property type="molecule type" value="Genomic_DNA"/>
</dbReference>
<dbReference type="Proteomes" id="UP000243847">
    <property type="component" value="Chromosome sequence1"/>
</dbReference>
<dbReference type="Pfam" id="PF16859">
    <property type="entry name" value="TetR_C_11"/>
    <property type="match status" value="1"/>
</dbReference>
<dbReference type="GO" id="GO:0000976">
    <property type="term" value="F:transcription cis-regulatory region binding"/>
    <property type="evidence" value="ECO:0007669"/>
    <property type="project" value="TreeGrafter"/>
</dbReference>
<keyword evidence="3" id="KW-0804">Transcription</keyword>
<evidence type="ECO:0000256" key="4">
    <source>
        <dbReference type="PROSITE-ProRule" id="PRU00335"/>
    </source>
</evidence>
<gene>
    <name evidence="6" type="ORF">AUMI_114450</name>
</gene>
<keyword evidence="1" id="KW-0805">Transcription regulation</keyword>
<dbReference type="AlphaFoldDB" id="A0A173LYQ1"/>
<dbReference type="InterPro" id="IPR009057">
    <property type="entry name" value="Homeodomain-like_sf"/>
</dbReference>
<dbReference type="RefSeq" id="WP_096383042.1">
    <property type="nucleotide sequence ID" value="NZ_AP017457.1"/>
</dbReference>
<evidence type="ECO:0000256" key="3">
    <source>
        <dbReference type="ARBA" id="ARBA00023163"/>
    </source>
</evidence>
<dbReference type="PANTHER" id="PTHR30055">
    <property type="entry name" value="HTH-TYPE TRANSCRIPTIONAL REGULATOR RUTR"/>
    <property type="match status" value="1"/>
</dbReference>
<evidence type="ECO:0000313" key="6">
    <source>
        <dbReference type="EMBL" id="BAU99987.1"/>
    </source>
</evidence>
<evidence type="ECO:0000256" key="1">
    <source>
        <dbReference type="ARBA" id="ARBA00023015"/>
    </source>
</evidence>
<dbReference type="GO" id="GO:0003700">
    <property type="term" value="F:DNA-binding transcription factor activity"/>
    <property type="evidence" value="ECO:0007669"/>
    <property type="project" value="TreeGrafter"/>
</dbReference>
<dbReference type="SUPFAM" id="SSF48498">
    <property type="entry name" value="Tetracyclin repressor-like, C-terminal domain"/>
    <property type="match status" value="1"/>
</dbReference>
<feature type="DNA-binding region" description="H-T-H motif" evidence="4">
    <location>
        <begin position="35"/>
        <end position="54"/>
    </location>
</feature>
<evidence type="ECO:0000256" key="2">
    <source>
        <dbReference type="ARBA" id="ARBA00023125"/>
    </source>
</evidence>
<dbReference type="Pfam" id="PF00440">
    <property type="entry name" value="TetR_N"/>
    <property type="match status" value="1"/>
</dbReference>
<dbReference type="Gene3D" id="1.10.10.60">
    <property type="entry name" value="Homeodomain-like"/>
    <property type="match status" value="1"/>
</dbReference>
<sequence length="187" mass="20738">MPNKEQLDPRVVRTQHDVPAVALRLLIDEGWESVTPARVAEEAGYSRATVYAHWPDRTDLVRDAFAQYQEMPHFESSGNPAIDLRGELESFCRAMVESRLDRALATLAERAQTNPEIVPVRDRFVAAGEKPMRQTLATFTEPVEFEAAVQMLCGMVTHSALMHGSPPSNEVIDAAVGIVLRGLTQRA</sequence>
<dbReference type="Gene3D" id="1.10.357.10">
    <property type="entry name" value="Tetracycline Repressor, domain 2"/>
    <property type="match status" value="1"/>
</dbReference>
<accession>A0A173LYQ1</accession>
<dbReference type="GeneID" id="80452637"/>
<dbReference type="OrthoDB" id="9796019at2"/>
<organism evidence="6 7">
    <name type="scientific">Aurantimicrobium minutum</name>
    <dbReference type="NCBI Taxonomy" id="708131"/>
    <lineage>
        <taxon>Bacteria</taxon>
        <taxon>Bacillati</taxon>
        <taxon>Actinomycetota</taxon>
        <taxon>Actinomycetes</taxon>
        <taxon>Micrococcales</taxon>
        <taxon>Microbacteriaceae</taxon>
        <taxon>Aurantimicrobium</taxon>
    </lineage>
</organism>
<dbReference type="PROSITE" id="PS50977">
    <property type="entry name" value="HTH_TETR_2"/>
    <property type="match status" value="1"/>
</dbReference>
<evidence type="ECO:0000313" key="7">
    <source>
        <dbReference type="Proteomes" id="UP000243847"/>
    </source>
</evidence>
<reference evidence="6 7" key="1">
    <citation type="journal article" date="2016" name="Genome Announc.">
        <title>Complete Genome Sequence of Aurantimicrobium minutum Type Strain KNCT, a Planktonic Ultramicrobacterium Isolated from River Water.</title>
        <authorList>
            <person name="Nakai R."/>
            <person name="Fujisawa T."/>
            <person name="Nakamura Y."/>
            <person name="Nishide H."/>
            <person name="Uchiyama I."/>
            <person name="Baba T."/>
            <person name="Toyoda A."/>
            <person name="Fujiyama A."/>
            <person name="Naganuma T."/>
            <person name="Niki H."/>
        </authorList>
    </citation>
    <scope>NUCLEOTIDE SEQUENCE [LARGE SCALE GENOMIC DNA]</scope>
    <source>
        <strain evidence="6 7">KNC</strain>
    </source>
</reference>
<dbReference type="PANTHER" id="PTHR30055:SF148">
    <property type="entry name" value="TETR-FAMILY TRANSCRIPTIONAL REGULATOR"/>
    <property type="match status" value="1"/>
</dbReference>
<dbReference type="InterPro" id="IPR050109">
    <property type="entry name" value="HTH-type_TetR-like_transc_reg"/>
</dbReference>
<name>A0A173LYQ1_9MICO</name>
<evidence type="ECO:0000259" key="5">
    <source>
        <dbReference type="PROSITE" id="PS50977"/>
    </source>
</evidence>
<dbReference type="InterPro" id="IPR036271">
    <property type="entry name" value="Tet_transcr_reg_TetR-rel_C_sf"/>
</dbReference>